<proteinExistence type="predicted"/>
<dbReference type="Pfam" id="PF01740">
    <property type="entry name" value="STAS"/>
    <property type="match status" value="1"/>
</dbReference>
<evidence type="ECO:0000256" key="5">
    <source>
        <dbReference type="SAM" id="MobiDB-lite"/>
    </source>
</evidence>
<comment type="subcellular location">
    <subcellularLocation>
        <location evidence="1">Membrane</location>
        <topology evidence="1">Multi-pass membrane protein</topology>
    </subcellularLocation>
</comment>
<dbReference type="OrthoDB" id="427213at2759"/>
<dbReference type="CDD" id="cd07042">
    <property type="entry name" value="STAS_SulP_like_sulfate_transporter"/>
    <property type="match status" value="1"/>
</dbReference>
<reference evidence="8" key="2">
    <citation type="submission" date="2021-01" db="EMBL/GenBank/DDBJ databases">
        <authorList>
            <person name="Schikora-Tamarit M.A."/>
        </authorList>
    </citation>
    <scope>NUCLEOTIDE SEQUENCE</scope>
    <source>
        <strain evidence="8">CBS6075</strain>
    </source>
</reference>
<dbReference type="RefSeq" id="XP_046060697.1">
    <property type="nucleotide sequence ID" value="XM_046204677.1"/>
</dbReference>
<dbReference type="AlphaFoldDB" id="A0A9P8T421"/>
<evidence type="ECO:0000256" key="1">
    <source>
        <dbReference type="ARBA" id="ARBA00004141"/>
    </source>
</evidence>
<protein>
    <recommendedName>
        <fullName evidence="7">STAS domain-containing protein</fullName>
    </recommendedName>
</protein>
<feature type="transmembrane region" description="Helical" evidence="6">
    <location>
        <begin position="293"/>
        <end position="316"/>
    </location>
</feature>
<accession>A0A9P8T421</accession>
<evidence type="ECO:0000256" key="6">
    <source>
        <dbReference type="SAM" id="Phobius"/>
    </source>
</evidence>
<feature type="transmembrane region" description="Helical" evidence="6">
    <location>
        <begin position="263"/>
        <end position="281"/>
    </location>
</feature>
<feature type="transmembrane region" description="Helical" evidence="6">
    <location>
        <begin position="179"/>
        <end position="201"/>
    </location>
</feature>
<dbReference type="Gene3D" id="3.30.750.24">
    <property type="entry name" value="STAS domain"/>
    <property type="match status" value="1"/>
</dbReference>
<dbReference type="Pfam" id="PF00916">
    <property type="entry name" value="Sulfate_transp"/>
    <property type="match status" value="1"/>
</dbReference>
<feature type="transmembrane region" description="Helical" evidence="6">
    <location>
        <begin position="484"/>
        <end position="511"/>
    </location>
</feature>
<evidence type="ECO:0000313" key="8">
    <source>
        <dbReference type="EMBL" id="KAH3665493.1"/>
    </source>
</evidence>
<evidence type="ECO:0000256" key="2">
    <source>
        <dbReference type="ARBA" id="ARBA00022692"/>
    </source>
</evidence>
<evidence type="ECO:0000256" key="4">
    <source>
        <dbReference type="ARBA" id="ARBA00023136"/>
    </source>
</evidence>
<dbReference type="GeneID" id="70235644"/>
<feature type="transmembrane region" description="Helical" evidence="6">
    <location>
        <begin position="445"/>
        <end position="464"/>
    </location>
</feature>
<dbReference type="InterPro" id="IPR002645">
    <property type="entry name" value="STAS_dom"/>
</dbReference>
<dbReference type="PANTHER" id="PTHR11814">
    <property type="entry name" value="SULFATE TRANSPORTER"/>
    <property type="match status" value="1"/>
</dbReference>
<feature type="compositionally biased region" description="Low complexity" evidence="5">
    <location>
        <begin position="42"/>
        <end position="60"/>
    </location>
</feature>
<keyword evidence="2 6" id="KW-0812">Transmembrane</keyword>
<feature type="region of interest" description="Disordered" evidence="5">
    <location>
        <begin position="1"/>
        <end position="61"/>
    </location>
</feature>
<dbReference type="InterPro" id="IPR011547">
    <property type="entry name" value="SLC26A/SulP_dom"/>
</dbReference>
<dbReference type="SUPFAM" id="SSF52091">
    <property type="entry name" value="SpoIIaa-like"/>
    <property type="match status" value="1"/>
</dbReference>
<evidence type="ECO:0000259" key="7">
    <source>
        <dbReference type="PROSITE" id="PS50801"/>
    </source>
</evidence>
<feature type="transmembrane region" description="Helical" evidence="6">
    <location>
        <begin position="422"/>
        <end position="439"/>
    </location>
</feature>
<dbReference type="GO" id="GO:0055085">
    <property type="term" value="P:transmembrane transport"/>
    <property type="evidence" value="ECO:0007669"/>
    <property type="project" value="InterPro"/>
</dbReference>
<dbReference type="EMBL" id="JAEUBE010000295">
    <property type="protein sequence ID" value="KAH3665493.1"/>
    <property type="molecule type" value="Genomic_DNA"/>
</dbReference>
<sequence length="739" mass="79701">MASSREKDLRDGSVKRAVLHGKTPAVQPPSFGAINDPDIEPLSSSGVSRSSETSSLGSTRQVAHSRSTQSLTIAQKLPYYLPCFSWIPSYQKEYFLHDVVAGLSLASYQIPLSMSFASAVAHVPPICGLLGLSIAPMVYTLLGTVPQMIVGPEAAVSMIVGQAIEKIVKHNDGVNPVDVLAVITSSAGAVLLTFGLLRFGFIDNVLCGTLLKGFITAIGLTMILNSTIAILGIDTVLLTLPPDEHVHSAYEKTLFIIHHGYQYHTHTLVVGLGAFVVLLAASSVKKALARRKFKLSTFFPEILVVVVLSTILSAHFRFDKHGVRVLGKVDVEDFKFTLPFAGDAKQWYPKVFSTSFVCAILGFFESSSAGKSLGSSLEMPVSSNRELVALGSAGVVMSFFGCLPSFGGYARSRLNSINGAKTPVSGFIMGLTTLLVTAYMLPYVYHLPICVLNAVIGTVGLSLVQETPKDILFHIRTRGYNELVTFVVTLAASLFVSIDVGVALGCSYSVIRVIKHSTKSRIQFLSQVAGTATLVNADLDAEVTGITEQIVVPGYSDYRSQTAAAEQTSGVRSAGSKLNLEDREGCLIVKIPEPLTFTNASDMKARLRRLELCGSVKSHPAALRSSGPIKHVVFDMNGMTSVDSSAVQMLRDTIEQYQRRGINVFFCRVVKSAKLLDRLQLSGINSLLQDCQGAEFGINQVCAPYYDSILDALKAIDCIEATRSMTENQSVMSFFYDGL</sequence>
<feature type="compositionally biased region" description="Basic and acidic residues" evidence="5">
    <location>
        <begin position="1"/>
        <end position="14"/>
    </location>
</feature>
<dbReference type="PROSITE" id="PS50801">
    <property type="entry name" value="STAS"/>
    <property type="match status" value="1"/>
</dbReference>
<dbReference type="InterPro" id="IPR001902">
    <property type="entry name" value="SLC26A/SulP_fam"/>
</dbReference>
<keyword evidence="4 6" id="KW-0472">Membrane</keyword>
<evidence type="ECO:0000256" key="3">
    <source>
        <dbReference type="ARBA" id="ARBA00022989"/>
    </source>
</evidence>
<reference evidence="8" key="1">
    <citation type="journal article" date="2021" name="Open Biol.">
        <title>Shared evolutionary footprints suggest mitochondrial oxidative damage underlies multiple complex I losses in fungi.</title>
        <authorList>
            <person name="Schikora-Tamarit M.A."/>
            <person name="Marcet-Houben M."/>
            <person name="Nosek J."/>
            <person name="Gabaldon T."/>
        </authorList>
    </citation>
    <scope>NUCLEOTIDE SEQUENCE</scope>
    <source>
        <strain evidence="8">CBS6075</strain>
    </source>
</reference>
<comment type="caution">
    <text evidence="8">The sequence shown here is derived from an EMBL/GenBank/DDBJ whole genome shotgun (WGS) entry which is preliminary data.</text>
</comment>
<gene>
    <name evidence="8" type="ORF">OGAPHI_003679</name>
</gene>
<keyword evidence="9" id="KW-1185">Reference proteome</keyword>
<dbReference type="InterPro" id="IPR036513">
    <property type="entry name" value="STAS_dom_sf"/>
</dbReference>
<name>A0A9P8T421_9ASCO</name>
<feature type="domain" description="STAS" evidence="7">
    <location>
        <begin position="576"/>
        <end position="716"/>
    </location>
</feature>
<evidence type="ECO:0000313" key="9">
    <source>
        <dbReference type="Proteomes" id="UP000769157"/>
    </source>
</evidence>
<feature type="transmembrane region" description="Helical" evidence="6">
    <location>
        <begin position="387"/>
        <end position="410"/>
    </location>
</feature>
<feature type="transmembrane region" description="Helical" evidence="6">
    <location>
        <begin position="213"/>
        <end position="233"/>
    </location>
</feature>
<dbReference type="GO" id="GO:0016020">
    <property type="term" value="C:membrane"/>
    <property type="evidence" value="ECO:0007669"/>
    <property type="project" value="UniProtKB-SubCell"/>
</dbReference>
<keyword evidence="3 6" id="KW-1133">Transmembrane helix</keyword>
<organism evidence="8 9">
    <name type="scientific">Ogataea philodendri</name>
    <dbReference type="NCBI Taxonomy" id="1378263"/>
    <lineage>
        <taxon>Eukaryota</taxon>
        <taxon>Fungi</taxon>
        <taxon>Dikarya</taxon>
        <taxon>Ascomycota</taxon>
        <taxon>Saccharomycotina</taxon>
        <taxon>Pichiomycetes</taxon>
        <taxon>Pichiales</taxon>
        <taxon>Pichiaceae</taxon>
        <taxon>Ogataea</taxon>
    </lineage>
</organism>
<dbReference type="Proteomes" id="UP000769157">
    <property type="component" value="Unassembled WGS sequence"/>
</dbReference>
<feature type="transmembrane region" description="Helical" evidence="6">
    <location>
        <begin position="119"/>
        <end position="142"/>
    </location>
</feature>